<dbReference type="Gene3D" id="3.30.420.10">
    <property type="entry name" value="Ribonuclease H-like superfamily/Ribonuclease H"/>
    <property type="match status" value="1"/>
</dbReference>
<dbReference type="EMBL" id="JBJKFK010005601">
    <property type="protein sequence ID" value="KAL3308236.1"/>
    <property type="molecule type" value="Genomic_DNA"/>
</dbReference>
<keyword evidence="3" id="KW-1185">Reference proteome</keyword>
<dbReference type="InterPro" id="IPR038717">
    <property type="entry name" value="Tc1-like_DDE_dom"/>
</dbReference>
<reference evidence="2 3" key="1">
    <citation type="submission" date="2024-11" db="EMBL/GenBank/DDBJ databases">
        <title>Adaptive evolution of stress response genes in parasites aligns with host niche diversity.</title>
        <authorList>
            <person name="Hahn C."/>
            <person name="Resl P."/>
        </authorList>
    </citation>
    <scope>NUCLEOTIDE SEQUENCE [LARGE SCALE GENOMIC DNA]</scope>
    <source>
        <strain evidence="2">EGGRZ-B1_66</strain>
        <tissue evidence="2">Body</tissue>
    </source>
</reference>
<sequence>MDEMRDHQAGHRILIHQDGAVAMRDFFLENDIEWAKFPSYSPDLNPIENLFAHIKRMIHGHPDRNTNGLEML</sequence>
<evidence type="ECO:0000259" key="1">
    <source>
        <dbReference type="Pfam" id="PF13358"/>
    </source>
</evidence>
<dbReference type="Pfam" id="PF13358">
    <property type="entry name" value="DDE_3"/>
    <property type="match status" value="1"/>
</dbReference>
<proteinExistence type="predicted"/>
<comment type="caution">
    <text evidence="2">The sequence shown here is derived from an EMBL/GenBank/DDBJ whole genome shotgun (WGS) entry which is preliminary data.</text>
</comment>
<gene>
    <name evidence="2" type="ORF">Ciccas_013236</name>
</gene>
<dbReference type="Proteomes" id="UP001626550">
    <property type="component" value="Unassembled WGS sequence"/>
</dbReference>
<evidence type="ECO:0000313" key="2">
    <source>
        <dbReference type="EMBL" id="KAL3308236.1"/>
    </source>
</evidence>
<evidence type="ECO:0000313" key="3">
    <source>
        <dbReference type="Proteomes" id="UP001626550"/>
    </source>
</evidence>
<accession>A0ABD2PL46</accession>
<name>A0ABD2PL46_9PLAT</name>
<organism evidence="2 3">
    <name type="scientific">Cichlidogyrus casuarinus</name>
    <dbReference type="NCBI Taxonomy" id="1844966"/>
    <lineage>
        <taxon>Eukaryota</taxon>
        <taxon>Metazoa</taxon>
        <taxon>Spiralia</taxon>
        <taxon>Lophotrochozoa</taxon>
        <taxon>Platyhelminthes</taxon>
        <taxon>Monogenea</taxon>
        <taxon>Monopisthocotylea</taxon>
        <taxon>Dactylogyridea</taxon>
        <taxon>Ancyrocephalidae</taxon>
        <taxon>Cichlidogyrus</taxon>
    </lineage>
</organism>
<protein>
    <recommendedName>
        <fullName evidence="1">Tc1-like transposase DDE domain-containing protein</fullName>
    </recommendedName>
</protein>
<feature type="domain" description="Tc1-like transposase DDE" evidence="1">
    <location>
        <begin position="23"/>
        <end position="60"/>
    </location>
</feature>
<dbReference type="AlphaFoldDB" id="A0ABD2PL46"/>
<dbReference type="InterPro" id="IPR036397">
    <property type="entry name" value="RNaseH_sf"/>
</dbReference>